<evidence type="ECO:0000313" key="12">
    <source>
        <dbReference type="Proteomes" id="UP000288028"/>
    </source>
</evidence>
<accession>A0A430AVA9</accession>
<keyword evidence="12" id="KW-1185">Reference proteome</keyword>
<dbReference type="GO" id="GO:0007155">
    <property type="term" value="P:cell adhesion"/>
    <property type="evidence" value="ECO:0007669"/>
    <property type="project" value="InterPro"/>
</dbReference>
<feature type="transmembrane region" description="Helical" evidence="7">
    <location>
        <begin position="775"/>
        <end position="795"/>
    </location>
</feature>
<evidence type="ECO:0008006" key="13">
    <source>
        <dbReference type="Google" id="ProtNLM"/>
    </source>
</evidence>
<keyword evidence="3" id="KW-0134">Cell wall</keyword>
<feature type="domain" description="SpaA-like prealbumin fold" evidence="9">
    <location>
        <begin position="650"/>
        <end position="734"/>
    </location>
</feature>
<protein>
    <recommendedName>
        <fullName evidence="13">Gram-positive cocci surface proteins LPxTG domain-containing protein</fullName>
    </recommendedName>
</protein>
<dbReference type="OrthoDB" id="2178703at2"/>
<dbReference type="InterPro" id="IPR041171">
    <property type="entry name" value="SDR_Ig"/>
</dbReference>
<feature type="domain" description="SDR-like Ig" evidence="10">
    <location>
        <begin position="118"/>
        <end position="196"/>
    </location>
</feature>
<comment type="subcellular location">
    <subcellularLocation>
        <location evidence="1">Secreted</location>
        <location evidence="1">Cell wall</location>
        <topology evidence="1">Peptidoglycan-anchor</topology>
    </subcellularLocation>
</comment>
<evidence type="ECO:0000256" key="3">
    <source>
        <dbReference type="ARBA" id="ARBA00022512"/>
    </source>
</evidence>
<proteinExistence type="inferred from homology"/>
<evidence type="ECO:0000256" key="7">
    <source>
        <dbReference type="SAM" id="Phobius"/>
    </source>
</evidence>
<dbReference type="Gene3D" id="2.60.40.1280">
    <property type="match status" value="1"/>
</dbReference>
<comment type="caution">
    <text evidence="11">The sequence shown here is derived from an EMBL/GenBank/DDBJ whole genome shotgun (WGS) entry which is preliminary data.</text>
</comment>
<dbReference type="Pfam" id="PF17961">
    <property type="entry name" value="Big_8"/>
    <property type="match status" value="1"/>
</dbReference>
<keyword evidence="4" id="KW-0964">Secreted</keyword>
<feature type="domain" description="SpaA-like prealbumin fold" evidence="9">
    <location>
        <begin position="438"/>
        <end position="505"/>
    </location>
</feature>
<dbReference type="NCBIfam" id="TIGR01451">
    <property type="entry name" value="B_ant_repeat"/>
    <property type="match status" value="1"/>
</dbReference>
<organism evidence="11 12">
    <name type="scientific">Vagococcus carniphilus</name>
    <dbReference type="NCBI Taxonomy" id="218144"/>
    <lineage>
        <taxon>Bacteria</taxon>
        <taxon>Bacillati</taxon>
        <taxon>Bacillota</taxon>
        <taxon>Bacilli</taxon>
        <taxon>Lactobacillales</taxon>
        <taxon>Enterococcaceae</taxon>
        <taxon>Vagococcus</taxon>
    </lineage>
</organism>
<evidence type="ECO:0000256" key="5">
    <source>
        <dbReference type="ARBA" id="ARBA00022729"/>
    </source>
</evidence>
<dbReference type="AlphaFoldDB" id="A0A430AVA9"/>
<dbReference type="PANTHER" id="PTHR36108:SF13">
    <property type="entry name" value="COLOSSIN-B-RELATED"/>
    <property type="match status" value="1"/>
</dbReference>
<dbReference type="SUPFAM" id="SSF49401">
    <property type="entry name" value="Bacterial adhesins"/>
    <property type="match status" value="2"/>
</dbReference>
<sequence>MKKKKRGYLFLSLLVLLLSFFLQPIQLIAAQTNDSIIEKNTGSVFHKKLPTEEESSRKLYLTNDSSHQLRNVKSTQVVTNEKMEKVMFIDNQTKELNQAGFVDDFELPERTKRSAKDYITVNFSSKEDYQVQPGDTLSLSLPSHLKGTNALEIPVVNDDGVQYGVMDIIGANVKVTFNENVANYKELSGKLTIPVSGEINVDEEGELFITPEGQRYKELELTSNLGTDLPEKPYIVWENVYDPGTGTAKMFFKTGGIKSDYNFDVVEYRVQVKAEEYDVESDISFVDTLGEYQYFPDESEFVTPYAMKFMEINYISKAGLGNKQMSIEEFEGNGYGTFHFEDDRSFKMTFDKDKANGYLVDIYYRVKLTDIAKTVKPETVRNDIVETYHRVGQEEKIEPDNVVVPVTYPDATARPIKGTLWIIKKKQIGDTMWGEQPLLPGVTFNVYREDGSLAPGGENLVTDKNGRIELPDLVQGNYYAKEIGAPEGIEFDPDKHYDFTIDESAKYGIILAISNKAKRPKGEFTAQKEASKKILQPGETFTYKITVKNTVKDSLLKDLVVEDTMPEGIEIVGNLKLNGKEVGEILGNQFKVVIPELSGNQMAEVTIDVKAKTDAAEGEVTNIAKVTDPEDPEHPKEPEEKVTIVRETTLHLIKRAKEEDKYLSGAVFELYQVTGSNKELISTHTSDEEGRINFEKLKTGTYEIKEIIAPTGYDLLEESILVSINKYGEVTLEDTLSEMVELNRPDNQFELLVKNKEKAPGGVLPQTGGSGTSRFITIASFWMLLTLALGSYYIYRSRKGWH</sequence>
<evidence type="ECO:0000313" key="11">
    <source>
        <dbReference type="EMBL" id="RSU12004.1"/>
    </source>
</evidence>
<dbReference type="InterPro" id="IPR001434">
    <property type="entry name" value="OmcB-like_DUF11"/>
</dbReference>
<dbReference type="RefSeq" id="WP_126795435.1">
    <property type="nucleotide sequence ID" value="NZ_CP060720.1"/>
</dbReference>
<evidence type="ECO:0000256" key="6">
    <source>
        <dbReference type="ARBA" id="ARBA00023088"/>
    </source>
</evidence>
<evidence type="ECO:0000259" key="8">
    <source>
        <dbReference type="Pfam" id="PF01345"/>
    </source>
</evidence>
<dbReference type="InterPro" id="IPR047589">
    <property type="entry name" value="DUF11_rpt"/>
</dbReference>
<dbReference type="SUPFAM" id="SSF49478">
    <property type="entry name" value="Cna protein B-type domain"/>
    <property type="match status" value="1"/>
</dbReference>
<keyword evidence="7" id="KW-1133">Transmembrane helix</keyword>
<dbReference type="GeneID" id="95579220"/>
<dbReference type="Proteomes" id="UP000288028">
    <property type="component" value="Unassembled WGS sequence"/>
</dbReference>
<name>A0A430AVA9_9ENTE</name>
<feature type="domain" description="DUF11" evidence="8">
    <location>
        <begin position="527"/>
        <end position="633"/>
    </location>
</feature>
<evidence type="ECO:0000259" key="10">
    <source>
        <dbReference type="Pfam" id="PF17961"/>
    </source>
</evidence>
<comment type="similarity">
    <text evidence="2">Belongs to the serine-aspartate repeat-containing protein (SDr) family.</text>
</comment>
<keyword evidence="7" id="KW-0812">Transmembrane</keyword>
<evidence type="ECO:0000256" key="2">
    <source>
        <dbReference type="ARBA" id="ARBA00007257"/>
    </source>
</evidence>
<evidence type="ECO:0000259" key="9">
    <source>
        <dbReference type="Pfam" id="PF17802"/>
    </source>
</evidence>
<evidence type="ECO:0000256" key="4">
    <source>
        <dbReference type="ARBA" id="ARBA00022525"/>
    </source>
</evidence>
<dbReference type="PANTHER" id="PTHR36108">
    <property type="entry name" value="COLOSSIN-B-RELATED"/>
    <property type="match status" value="1"/>
</dbReference>
<dbReference type="InterPro" id="IPR041033">
    <property type="entry name" value="SpaA_PFL_dom_1"/>
</dbReference>
<dbReference type="InterPro" id="IPR011252">
    <property type="entry name" value="Fibrogen-bd_dom1"/>
</dbReference>
<reference evidence="11 12" key="1">
    <citation type="submission" date="2017-05" db="EMBL/GenBank/DDBJ databases">
        <title>Vagococcus spp. assemblies.</title>
        <authorList>
            <person name="Gulvik C.A."/>
        </authorList>
    </citation>
    <scope>NUCLEOTIDE SEQUENCE [LARGE SCALE GENOMIC DNA]</scope>
    <source>
        <strain evidence="11 12">SS1714</strain>
    </source>
</reference>
<dbReference type="Gene3D" id="2.60.40.10">
    <property type="entry name" value="Immunoglobulins"/>
    <property type="match status" value="2"/>
</dbReference>
<dbReference type="EMBL" id="NGKB01000012">
    <property type="protein sequence ID" value="RSU12004.1"/>
    <property type="molecule type" value="Genomic_DNA"/>
</dbReference>
<dbReference type="NCBIfam" id="TIGR04226">
    <property type="entry name" value="RrgB_K2N_iso_D2"/>
    <property type="match status" value="1"/>
</dbReference>
<dbReference type="InterPro" id="IPR008966">
    <property type="entry name" value="Adhesion_dom_sf"/>
</dbReference>
<keyword evidence="7" id="KW-0472">Membrane</keyword>
<gene>
    <name evidence="11" type="ORF">CBF28_11575</name>
</gene>
<keyword evidence="5" id="KW-0732">Signal</keyword>
<dbReference type="Pfam" id="PF01345">
    <property type="entry name" value="DUF11"/>
    <property type="match status" value="1"/>
</dbReference>
<evidence type="ECO:0000256" key="1">
    <source>
        <dbReference type="ARBA" id="ARBA00004168"/>
    </source>
</evidence>
<dbReference type="Pfam" id="PF17802">
    <property type="entry name" value="SpaA"/>
    <property type="match status" value="2"/>
</dbReference>
<dbReference type="InterPro" id="IPR026466">
    <property type="entry name" value="Fim_isopep_form_D2_dom"/>
</dbReference>
<dbReference type="Gene3D" id="2.60.40.740">
    <property type="match status" value="2"/>
</dbReference>
<dbReference type="InterPro" id="IPR013783">
    <property type="entry name" value="Ig-like_fold"/>
</dbReference>
<keyword evidence="6" id="KW-0572">Peptidoglycan-anchor</keyword>